<comment type="caution">
    <text evidence="1">The sequence shown here is derived from an EMBL/GenBank/DDBJ whole genome shotgun (WGS) entry which is preliminary data.</text>
</comment>
<protein>
    <recommendedName>
        <fullName evidence="3">Tetratricopeptide repeat protein</fullName>
    </recommendedName>
</protein>
<dbReference type="Proteomes" id="UP001603013">
    <property type="component" value="Unassembled WGS sequence"/>
</dbReference>
<evidence type="ECO:0008006" key="3">
    <source>
        <dbReference type="Google" id="ProtNLM"/>
    </source>
</evidence>
<name>A0ABW6Y5N4_9ACTN</name>
<dbReference type="RefSeq" id="WP_391932834.1">
    <property type="nucleotide sequence ID" value="NZ_JBIBSM010000001.1"/>
</dbReference>
<keyword evidence="2" id="KW-1185">Reference proteome</keyword>
<reference evidence="1 2" key="1">
    <citation type="submission" date="2024-10" db="EMBL/GenBank/DDBJ databases">
        <title>The Natural Products Discovery Center: Release of the First 8490 Sequenced Strains for Exploring Actinobacteria Biosynthetic Diversity.</title>
        <authorList>
            <person name="Kalkreuter E."/>
            <person name="Kautsar S.A."/>
            <person name="Yang D."/>
            <person name="Bader C.D."/>
            <person name="Teijaro C.N."/>
            <person name="Fluegel L."/>
            <person name="Davis C.M."/>
            <person name="Simpson J.R."/>
            <person name="Lauterbach L."/>
            <person name="Steele A.D."/>
            <person name="Gui C."/>
            <person name="Meng S."/>
            <person name="Li G."/>
            <person name="Viehrig K."/>
            <person name="Ye F."/>
            <person name="Su P."/>
            <person name="Kiefer A.F."/>
            <person name="Nichols A."/>
            <person name="Cepeda A.J."/>
            <person name="Yan W."/>
            <person name="Fan B."/>
            <person name="Jiang Y."/>
            <person name="Adhikari A."/>
            <person name="Zheng C.-J."/>
            <person name="Schuster L."/>
            <person name="Cowan T.M."/>
            <person name="Smanski M.J."/>
            <person name="Chevrette M.G."/>
            <person name="De Carvalho L.P.S."/>
            <person name="Shen B."/>
        </authorList>
    </citation>
    <scope>NUCLEOTIDE SEQUENCE [LARGE SCALE GENOMIC DNA]</scope>
    <source>
        <strain evidence="1 2">NPDC015755</strain>
    </source>
</reference>
<proteinExistence type="predicted"/>
<gene>
    <name evidence="1" type="ORF">ACF05T_03055</name>
</gene>
<evidence type="ECO:0000313" key="1">
    <source>
        <dbReference type="EMBL" id="MFF8275085.1"/>
    </source>
</evidence>
<organism evidence="1 2">
    <name type="scientific">Streptomyces lateritius</name>
    <dbReference type="NCBI Taxonomy" id="67313"/>
    <lineage>
        <taxon>Bacteria</taxon>
        <taxon>Bacillati</taxon>
        <taxon>Actinomycetota</taxon>
        <taxon>Actinomycetes</taxon>
        <taxon>Kitasatosporales</taxon>
        <taxon>Streptomycetaceae</taxon>
        <taxon>Streptomyces</taxon>
    </lineage>
</organism>
<dbReference type="EMBL" id="JBIBSM010000001">
    <property type="protein sequence ID" value="MFF8275085.1"/>
    <property type="molecule type" value="Genomic_DNA"/>
</dbReference>
<evidence type="ECO:0000313" key="2">
    <source>
        <dbReference type="Proteomes" id="UP001603013"/>
    </source>
</evidence>
<accession>A0ABW6Y5N4</accession>
<sequence length="59" mass="6382">MQRANQAAIRKVRRAIAARDFTTALSIARAAYRAAPDDAARAELLLFLGPRAASTPDDQ</sequence>